<feature type="compositionally biased region" description="Low complexity" evidence="1">
    <location>
        <begin position="135"/>
        <end position="146"/>
    </location>
</feature>
<dbReference type="Pfam" id="PF01585">
    <property type="entry name" value="G-patch"/>
    <property type="match status" value="1"/>
</dbReference>
<gene>
    <name evidence="3" type="ORF">PCOR1329_LOCUS34804</name>
</gene>
<evidence type="ECO:0000259" key="2">
    <source>
        <dbReference type="PROSITE" id="PS50174"/>
    </source>
</evidence>
<dbReference type="PROSITE" id="PS50174">
    <property type="entry name" value="G_PATCH"/>
    <property type="match status" value="1"/>
</dbReference>
<feature type="domain" description="G-patch" evidence="2">
    <location>
        <begin position="26"/>
        <end position="79"/>
    </location>
</feature>
<feature type="region of interest" description="Disordered" evidence="1">
    <location>
        <begin position="306"/>
        <end position="386"/>
    </location>
</feature>
<feature type="compositionally biased region" description="Basic residues" evidence="1">
    <location>
        <begin position="609"/>
        <end position="626"/>
    </location>
</feature>
<comment type="caution">
    <text evidence="3">The sequence shown here is derived from an EMBL/GenBank/DDBJ whole genome shotgun (WGS) entry which is preliminary data.</text>
</comment>
<feature type="compositionally biased region" description="Basic and acidic residues" evidence="1">
    <location>
        <begin position="640"/>
        <end position="653"/>
    </location>
</feature>
<name>A0ABN9T227_9DINO</name>
<sequence length="737" mass="78038">VSTAGGSAIAAASIVEKLSGDDMAGMYGKGFRLAKLMGYSAGSGLGRQEQGIDKPVSIDGARASTPHASSRLGLGSGAGEAYRVDDSDEEGAKGAPAGAPAAIAFRQAGTLEPEAARAAPELRPPSPLPGGSPPRGGSPAAWRPAGAAAALDPLASEPPCQACSEGSAAVADAMQQLVQDHPATPEKLVRPSSRRAQEIFHELEDVDNSMSTQELVKQLSRVWAFHITTAEKVDYAVGNVSECPVQKALILKNKDLLRETRDVQKYMSQSTAKDALLKVAMRNEESWHLVASGARAWTVKWADVFKDDGEDEPGDQVGDESDDDDEEEPQQEAQGNGKSKGPLLKRPAAASASSPMEAAADPAAAAAAEPIPNKKQKQKGTSSKLDILETRDGWNFGWCREGEVVPEHARGEKKGDAPTLIATWPDGMEWAIPGTSPEDDVSNEKSTRVDLGIWEGTRTTKEKGEETVRVAKVNHKSRGHWIQTKCGSSQWMQLIGYDPKHDQAAQALMIDFAKRFCKNEVDKAKAEAEKNEWLLTRKKEGTAKGKGKKQASGETANPGKGVGAEQSEKQPPDEEEEAEFGDDKPAEDEAEDGETDEAADAGEDTKPTPKAKAKTKAKAKAKGKGGKKPEPATPEPVAMDIDKESPKDLEKAVPKAAPSTPATPTVPKEPTPKALPKATDSAATNGKIVRASQGSIGAKGTAAGETDQVDKSVIVADMPKGPMKFRLPTIDEDPWDM</sequence>
<proteinExistence type="predicted"/>
<feature type="region of interest" description="Disordered" evidence="1">
    <location>
        <begin position="46"/>
        <end position="96"/>
    </location>
</feature>
<feature type="compositionally biased region" description="Acidic residues" evidence="1">
    <location>
        <begin position="573"/>
        <end position="602"/>
    </location>
</feature>
<feature type="compositionally biased region" description="Low complexity" evidence="1">
    <location>
        <begin position="347"/>
        <end position="368"/>
    </location>
</feature>
<dbReference type="SMART" id="SM00443">
    <property type="entry name" value="G_patch"/>
    <property type="match status" value="1"/>
</dbReference>
<protein>
    <recommendedName>
        <fullName evidence="2">G-patch domain-containing protein</fullName>
    </recommendedName>
</protein>
<dbReference type="EMBL" id="CAUYUJ010014261">
    <property type="protein sequence ID" value="CAK0839010.1"/>
    <property type="molecule type" value="Genomic_DNA"/>
</dbReference>
<feature type="region of interest" description="Disordered" evidence="1">
    <location>
        <begin position="537"/>
        <end position="707"/>
    </location>
</feature>
<dbReference type="InterPro" id="IPR000467">
    <property type="entry name" value="G_patch_dom"/>
</dbReference>
<evidence type="ECO:0000256" key="1">
    <source>
        <dbReference type="SAM" id="MobiDB-lite"/>
    </source>
</evidence>
<feature type="compositionally biased region" description="Acidic residues" evidence="1">
    <location>
        <begin position="308"/>
        <end position="330"/>
    </location>
</feature>
<feature type="compositionally biased region" description="Low complexity" evidence="1">
    <location>
        <begin position="654"/>
        <end position="668"/>
    </location>
</feature>
<feature type="non-terminal residue" evidence="3">
    <location>
        <position position="1"/>
    </location>
</feature>
<organism evidence="3 4">
    <name type="scientific">Prorocentrum cordatum</name>
    <dbReference type="NCBI Taxonomy" id="2364126"/>
    <lineage>
        <taxon>Eukaryota</taxon>
        <taxon>Sar</taxon>
        <taxon>Alveolata</taxon>
        <taxon>Dinophyceae</taxon>
        <taxon>Prorocentrales</taxon>
        <taxon>Prorocentraceae</taxon>
        <taxon>Prorocentrum</taxon>
    </lineage>
</organism>
<feature type="region of interest" description="Disordered" evidence="1">
    <location>
        <begin position="115"/>
        <end position="146"/>
    </location>
</feature>
<dbReference type="Proteomes" id="UP001189429">
    <property type="component" value="Unassembled WGS sequence"/>
</dbReference>
<evidence type="ECO:0000313" key="4">
    <source>
        <dbReference type="Proteomes" id="UP001189429"/>
    </source>
</evidence>
<reference evidence="3" key="1">
    <citation type="submission" date="2023-10" db="EMBL/GenBank/DDBJ databases">
        <authorList>
            <person name="Chen Y."/>
            <person name="Shah S."/>
            <person name="Dougan E. K."/>
            <person name="Thang M."/>
            <person name="Chan C."/>
        </authorList>
    </citation>
    <scope>NUCLEOTIDE SEQUENCE [LARGE SCALE GENOMIC DNA]</scope>
</reference>
<keyword evidence="4" id="KW-1185">Reference proteome</keyword>
<accession>A0ABN9T227</accession>
<evidence type="ECO:0000313" key="3">
    <source>
        <dbReference type="EMBL" id="CAK0839010.1"/>
    </source>
</evidence>
<feature type="compositionally biased region" description="Pro residues" evidence="1">
    <location>
        <begin position="122"/>
        <end position="132"/>
    </location>
</feature>